<gene>
    <name evidence="1" type="ORF">UTRI_04880_B</name>
</gene>
<evidence type="ECO:0000313" key="2">
    <source>
        <dbReference type="Proteomes" id="UP000324022"/>
    </source>
</evidence>
<dbReference type="Proteomes" id="UP000324022">
    <property type="component" value="Unassembled WGS sequence"/>
</dbReference>
<protein>
    <submittedName>
        <fullName evidence="1">Uncharacterized protein</fullName>
    </submittedName>
</protein>
<dbReference type="OrthoDB" id="498286at2759"/>
<dbReference type="PANTHER" id="PTHR35020:SF2">
    <property type="entry name" value="N-ACETYLGLUCOSAMINE-INDUCED PROTEIN 1"/>
    <property type="match status" value="1"/>
</dbReference>
<sequence>MSDSGAQSSTVTMGDPMVARHLPSYTDDRLPGTYFPNPSPTGPSPFMTWTYIISVLSHGDLDQLFRDPVCDTAYRAFAPSVRAQHNGIENYIRTVRLGWAAETQTGPLGPNMLDRPQKDLSSILASNTNSGVSTPNGTRLPVEAVKETWPEKVLPHPSRAGIVLRHFVADAQEPGEYGDGLVKTIPNDWPYGVPAGSSHWVVWSKLPILHPSLFETSDTPFDEEVRGELYNCVTGDGIRGFTGFTPHSPTNPTYQWQNGEIAEILGSYSQSKLAEEPKGRNKTLTRELIAKAHSWAARHVTEYIEKTWSTEKFQTAWFCNPPNLRTVPGLSHFQ</sequence>
<dbReference type="InterPro" id="IPR022036">
    <property type="entry name" value="DUF3605"/>
</dbReference>
<proteinExistence type="predicted"/>
<dbReference type="AlphaFoldDB" id="A0A5C3EIQ3"/>
<accession>A0A5C3EIQ3</accession>
<dbReference type="GO" id="GO:0005737">
    <property type="term" value="C:cytoplasm"/>
    <property type="evidence" value="ECO:0007669"/>
    <property type="project" value="TreeGrafter"/>
</dbReference>
<dbReference type="GO" id="GO:0006044">
    <property type="term" value="P:N-acetylglucosamine metabolic process"/>
    <property type="evidence" value="ECO:0007669"/>
    <property type="project" value="TreeGrafter"/>
</dbReference>
<evidence type="ECO:0000313" key="1">
    <source>
        <dbReference type="EMBL" id="SPO29391.1"/>
    </source>
</evidence>
<keyword evidence="2" id="KW-1185">Reference proteome</keyword>
<name>A0A5C3EIQ3_9BASI</name>
<dbReference type="Pfam" id="PF12239">
    <property type="entry name" value="DUF3605"/>
    <property type="match status" value="1"/>
</dbReference>
<dbReference type="EMBL" id="OOIN01000028">
    <property type="protein sequence ID" value="SPO29391.1"/>
    <property type="molecule type" value="Genomic_DNA"/>
</dbReference>
<dbReference type="PANTHER" id="PTHR35020">
    <property type="entry name" value="N-ACETYLGLUCOSAMINE-INDUCED PROTEIN 1"/>
    <property type="match status" value="1"/>
</dbReference>
<organism evidence="1 2">
    <name type="scientific">Ustilago trichophora</name>
    <dbReference type="NCBI Taxonomy" id="86804"/>
    <lineage>
        <taxon>Eukaryota</taxon>
        <taxon>Fungi</taxon>
        <taxon>Dikarya</taxon>
        <taxon>Basidiomycota</taxon>
        <taxon>Ustilaginomycotina</taxon>
        <taxon>Ustilaginomycetes</taxon>
        <taxon>Ustilaginales</taxon>
        <taxon>Ustilaginaceae</taxon>
        <taxon>Ustilago</taxon>
    </lineage>
</organism>
<reference evidence="1 2" key="1">
    <citation type="submission" date="2018-03" db="EMBL/GenBank/DDBJ databases">
        <authorList>
            <person name="Guldener U."/>
        </authorList>
    </citation>
    <scope>NUCLEOTIDE SEQUENCE [LARGE SCALE GENOMIC DNA]</scope>
    <source>
        <strain evidence="1 2">NBRC100155</strain>
    </source>
</reference>